<dbReference type="EMBL" id="VEVO01000008">
    <property type="protein sequence ID" value="KAF0038977.1"/>
    <property type="molecule type" value="Genomic_DNA"/>
</dbReference>
<evidence type="ECO:0000313" key="4">
    <source>
        <dbReference type="EMBL" id="KAF0038977.1"/>
    </source>
</evidence>
<dbReference type="PANTHER" id="PTHR11639">
    <property type="entry name" value="S100 CALCIUM-BINDING PROTEIN"/>
    <property type="match status" value="1"/>
</dbReference>
<gene>
    <name evidence="4" type="ORF">F2P81_009461</name>
</gene>
<reference evidence="4 5" key="1">
    <citation type="submission" date="2019-06" db="EMBL/GenBank/DDBJ databases">
        <title>Draft genomes of female and male turbot (Scophthalmus maximus).</title>
        <authorList>
            <person name="Xu H."/>
            <person name="Xu X.-W."/>
            <person name="Shao C."/>
            <person name="Chen S."/>
        </authorList>
    </citation>
    <scope>NUCLEOTIDE SEQUENCE [LARGE SCALE GENOMIC DNA]</scope>
    <source>
        <strain evidence="4">Ysfricsl-2016a</strain>
        <tissue evidence="4">Blood</tissue>
    </source>
</reference>
<dbReference type="SUPFAM" id="SSF47473">
    <property type="entry name" value="EF-hand"/>
    <property type="match status" value="2"/>
</dbReference>
<comment type="similarity">
    <text evidence="1">Belongs to the S-100 family.</text>
</comment>
<dbReference type="GO" id="GO:0005737">
    <property type="term" value="C:cytoplasm"/>
    <property type="evidence" value="ECO:0007669"/>
    <property type="project" value="TreeGrafter"/>
</dbReference>
<dbReference type="InterPro" id="IPR011992">
    <property type="entry name" value="EF-hand-dom_pair"/>
</dbReference>
<dbReference type="GO" id="GO:0048306">
    <property type="term" value="F:calcium-dependent protein binding"/>
    <property type="evidence" value="ECO:0007669"/>
    <property type="project" value="TreeGrafter"/>
</dbReference>
<sequence length="275" mass="30259">MTQLETAMAILMKTFDTCAAGEGKKDSLSKAEAKKMLEKELPTLLKASKNPDEVDKLLKGLDFDGDSEVEFTEYVVLVAALTCACHGRCAKKRCSPIFLFPVLTTSQAATMTQLETAMAILMKTFDTCAAGEGKKDSLSKAEAKKMLEKELPTLLKVPYDSQLLLYYKMYQFVVLCASGLRSTERENSAISVGVHDTRCYRSGFQSLSSERQRERNSRSPFAAPLYFSPRQLTLSPCDDMAHIFEGKTSDSPLVARRGSRSSSPSVTTTSVVPVK</sequence>
<organism evidence="4 5">
    <name type="scientific">Scophthalmus maximus</name>
    <name type="common">Turbot</name>
    <name type="synonym">Psetta maxima</name>
    <dbReference type="NCBI Taxonomy" id="52904"/>
    <lineage>
        <taxon>Eukaryota</taxon>
        <taxon>Metazoa</taxon>
        <taxon>Chordata</taxon>
        <taxon>Craniata</taxon>
        <taxon>Vertebrata</taxon>
        <taxon>Euteleostomi</taxon>
        <taxon>Actinopterygii</taxon>
        <taxon>Neopterygii</taxon>
        <taxon>Teleostei</taxon>
        <taxon>Neoteleostei</taxon>
        <taxon>Acanthomorphata</taxon>
        <taxon>Carangaria</taxon>
        <taxon>Pleuronectiformes</taxon>
        <taxon>Pleuronectoidei</taxon>
        <taxon>Scophthalmidae</taxon>
        <taxon>Scophthalmus</taxon>
    </lineage>
</organism>
<comment type="caution">
    <text evidence="4">The sequence shown here is derived from an EMBL/GenBank/DDBJ whole genome shotgun (WGS) entry which is preliminary data.</text>
</comment>
<evidence type="ECO:0000256" key="2">
    <source>
        <dbReference type="SAM" id="MobiDB-lite"/>
    </source>
</evidence>
<feature type="domain" description="EF-hand" evidence="3">
    <location>
        <begin position="49"/>
        <end position="84"/>
    </location>
</feature>
<protein>
    <recommendedName>
        <fullName evidence="3">EF-hand domain-containing protein</fullName>
    </recommendedName>
</protein>
<dbReference type="GO" id="GO:0005509">
    <property type="term" value="F:calcium ion binding"/>
    <property type="evidence" value="ECO:0007669"/>
    <property type="project" value="InterPro"/>
</dbReference>
<dbReference type="Proteomes" id="UP000438429">
    <property type="component" value="Unassembled WGS sequence"/>
</dbReference>
<feature type="region of interest" description="Disordered" evidence="2">
    <location>
        <begin position="251"/>
        <end position="275"/>
    </location>
</feature>
<evidence type="ECO:0000256" key="1">
    <source>
        <dbReference type="ARBA" id="ARBA00007323"/>
    </source>
</evidence>
<dbReference type="GO" id="GO:0043542">
    <property type="term" value="P:endothelial cell migration"/>
    <property type="evidence" value="ECO:0007669"/>
    <property type="project" value="TreeGrafter"/>
</dbReference>
<dbReference type="CDD" id="cd00213">
    <property type="entry name" value="S-100"/>
    <property type="match status" value="1"/>
</dbReference>
<accession>A0A6A4SZ66</accession>
<dbReference type="InterPro" id="IPR034325">
    <property type="entry name" value="S-100_dom"/>
</dbReference>
<dbReference type="GO" id="GO:0046914">
    <property type="term" value="F:transition metal ion binding"/>
    <property type="evidence" value="ECO:0007669"/>
    <property type="project" value="InterPro"/>
</dbReference>
<evidence type="ECO:0000259" key="3">
    <source>
        <dbReference type="PROSITE" id="PS50222"/>
    </source>
</evidence>
<dbReference type="InterPro" id="IPR013787">
    <property type="entry name" value="S100_Ca-bd_sub"/>
</dbReference>
<dbReference type="AlphaFoldDB" id="A0A6A4SZ66"/>
<evidence type="ECO:0000313" key="5">
    <source>
        <dbReference type="Proteomes" id="UP000438429"/>
    </source>
</evidence>
<feature type="compositionally biased region" description="Low complexity" evidence="2">
    <location>
        <begin position="261"/>
        <end position="275"/>
    </location>
</feature>
<dbReference type="InterPro" id="IPR002048">
    <property type="entry name" value="EF_hand_dom"/>
</dbReference>
<dbReference type="Pfam" id="PF01023">
    <property type="entry name" value="S_100"/>
    <property type="match status" value="2"/>
</dbReference>
<dbReference type="SMART" id="SM01394">
    <property type="entry name" value="S_100"/>
    <property type="match status" value="2"/>
</dbReference>
<name>A0A6A4SZ66_SCOMX</name>
<dbReference type="Gene3D" id="1.10.238.10">
    <property type="entry name" value="EF-hand"/>
    <property type="match status" value="2"/>
</dbReference>
<dbReference type="PANTHER" id="PTHR11639:SF134">
    <property type="entry name" value="PROTEIN S100-A1-RELATED"/>
    <property type="match status" value="1"/>
</dbReference>
<dbReference type="PROSITE" id="PS50222">
    <property type="entry name" value="EF_HAND_2"/>
    <property type="match status" value="1"/>
</dbReference>
<dbReference type="GO" id="GO:0070062">
    <property type="term" value="C:extracellular exosome"/>
    <property type="evidence" value="ECO:0007669"/>
    <property type="project" value="TreeGrafter"/>
</dbReference>
<proteinExistence type="inferred from homology"/>